<dbReference type="RefSeq" id="WP_166230816.1">
    <property type="nucleotide sequence ID" value="NZ_CBCSIJ010000003.1"/>
</dbReference>
<name>A0ABX0EVB1_9BACT</name>
<keyword evidence="1" id="KW-0378">Hydrolase</keyword>
<dbReference type="GO" id="GO:0016787">
    <property type="term" value="F:hydrolase activity"/>
    <property type="evidence" value="ECO:0007669"/>
    <property type="project" value="UniProtKB-KW"/>
</dbReference>
<comment type="caution">
    <text evidence="1">The sequence shown here is derived from an EMBL/GenBank/DDBJ whole genome shotgun (WGS) entry which is preliminary data.</text>
</comment>
<dbReference type="SUPFAM" id="SSF56784">
    <property type="entry name" value="HAD-like"/>
    <property type="match status" value="1"/>
</dbReference>
<dbReference type="EMBL" id="SEWW01000004">
    <property type="protein sequence ID" value="NGZ44501.1"/>
    <property type="molecule type" value="Genomic_DNA"/>
</dbReference>
<gene>
    <name evidence="1" type="ORF">EWU23_08440</name>
</gene>
<dbReference type="Pfam" id="PF00702">
    <property type="entry name" value="Hydrolase"/>
    <property type="match status" value="1"/>
</dbReference>
<keyword evidence="2" id="KW-1185">Reference proteome</keyword>
<accession>A0ABX0EVB1</accession>
<proteinExistence type="predicted"/>
<organism evidence="1 2">
    <name type="scientific">Aquirufa beregesia</name>
    <dbReference type="NCBI Taxonomy" id="2516556"/>
    <lineage>
        <taxon>Bacteria</taxon>
        <taxon>Pseudomonadati</taxon>
        <taxon>Bacteroidota</taxon>
        <taxon>Cytophagia</taxon>
        <taxon>Cytophagales</taxon>
        <taxon>Flectobacillaceae</taxon>
        <taxon>Aquirufa</taxon>
    </lineage>
</organism>
<sequence>MATQNIQLVVLDMAGTTILDEHEVEHCFKIAAQKNGLLSSDERILALQGYAKLYVFQTLWAEQLGENDPTIPLRAANSYLDFTHILEDHYKNNEVKPTEGCIELFHYLHNQGIYIALTTGFYRKVANIILEKIGWGKTLNHNYMNIQNKSGIHLSVCPDEVNGIGRPAPNMIELAMSRFGITDKSRVINVGDTPVDLAFGKNAGVRLALGVCNGTHSREQLEAHPHDGLLNNIADLIPIIEKMNHEKI</sequence>
<dbReference type="InterPro" id="IPR036412">
    <property type="entry name" value="HAD-like_sf"/>
</dbReference>
<dbReference type="PANTHER" id="PTHR43434">
    <property type="entry name" value="PHOSPHOGLYCOLATE PHOSPHATASE"/>
    <property type="match status" value="1"/>
</dbReference>
<evidence type="ECO:0000313" key="2">
    <source>
        <dbReference type="Proteomes" id="UP001318301"/>
    </source>
</evidence>
<dbReference type="SFLD" id="SFLDS00003">
    <property type="entry name" value="Haloacid_Dehalogenase"/>
    <property type="match status" value="1"/>
</dbReference>
<dbReference type="Gene3D" id="3.40.50.1000">
    <property type="entry name" value="HAD superfamily/HAD-like"/>
    <property type="match status" value="1"/>
</dbReference>
<evidence type="ECO:0000313" key="1">
    <source>
        <dbReference type="EMBL" id="NGZ44501.1"/>
    </source>
</evidence>
<dbReference type="InterPro" id="IPR050155">
    <property type="entry name" value="HAD-like_hydrolase_sf"/>
</dbReference>
<dbReference type="PANTHER" id="PTHR43434:SF19">
    <property type="entry name" value="PHOSPHONOACETALDEHYDE HYDROLASE"/>
    <property type="match status" value="1"/>
</dbReference>
<reference evidence="1 2" key="1">
    <citation type="submission" date="2019-02" db="EMBL/GenBank/DDBJ databases">
        <title>Genome of a new Bacteroidetes strain.</title>
        <authorList>
            <person name="Pitt A."/>
        </authorList>
    </citation>
    <scope>NUCLEOTIDE SEQUENCE [LARGE SCALE GENOMIC DNA]</scope>
    <source>
        <strain evidence="1 2">50C-KIRBA</strain>
    </source>
</reference>
<dbReference type="Proteomes" id="UP001318301">
    <property type="component" value="Unassembled WGS sequence"/>
</dbReference>
<dbReference type="SFLD" id="SFLDG01129">
    <property type="entry name" value="C1.5:_HAD__Beta-PGM__Phosphata"/>
    <property type="match status" value="1"/>
</dbReference>
<protein>
    <submittedName>
        <fullName evidence="1">HAD family hydrolase</fullName>
    </submittedName>
</protein>
<dbReference type="InterPro" id="IPR023214">
    <property type="entry name" value="HAD_sf"/>
</dbReference>